<dbReference type="Gene3D" id="3.90.1520.10">
    <property type="entry name" value="H-NOX domain"/>
    <property type="match status" value="1"/>
</dbReference>
<feature type="domain" description="Heme NO-binding" evidence="1">
    <location>
        <begin position="28"/>
        <end position="152"/>
    </location>
</feature>
<organism evidence="2 3">
    <name type="scientific">Thalassovita mediterranea</name>
    <dbReference type="NCBI Taxonomy" id="340021"/>
    <lineage>
        <taxon>Bacteria</taxon>
        <taxon>Pseudomonadati</taxon>
        <taxon>Pseudomonadota</taxon>
        <taxon>Alphaproteobacteria</taxon>
        <taxon>Rhodobacterales</taxon>
        <taxon>Roseobacteraceae</taxon>
        <taxon>Thalassovita</taxon>
    </lineage>
</organism>
<dbReference type="AlphaFoldDB" id="A0A0P1GNT4"/>
<reference evidence="2 3" key="1">
    <citation type="submission" date="2015-09" db="EMBL/GenBank/DDBJ databases">
        <authorList>
            <consortium name="Swine Surveillance"/>
        </authorList>
    </citation>
    <scope>NUCLEOTIDE SEQUENCE [LARGE SCALE GENOMIC DNA]</scope>
    <source>
        <strain evidence="2 3">CECT 8383</strain>
    </source>
</reference>
<dbReference type="InterPro" id="IPR011644">
    <property type="entry name" value="Heme_NO-bd"/>
</dbReference>
<evidence type="ECO:0000313" key="2">
    <source>
        <dbReference type="EMBL" id="CUH83933.1"/>
    </source>
</evidence>
<dbReference type="InterPro" id="IPR038158">
    <property type="entry name" value="H-NOX_domain_sf"/>
</dbReference>
<keyword evidence="3" id="KW-1185">Reference proteome</keyword>
<evidence type="ECO:0000313" key="3">
    <source>
        <dbReference type="Proteomes" id="UP000051681"/>
    </source>
</evidence>
<dbReference type="Pfam" id="PF07700">
    <property type="entry name" value="HNOB"/>
    <property type="match status" value="1"/>
</dbReference>
<dbReference type="Proteomes" id="UP000051681">
    <property type="component" value="Unassembled WGS sequence"/>
</dbReference>
<evidence type="ECO:0000259" key="1">
    <source>
        <dbReference type="Pfam" id="PF07700"/>
    </source>
</evidence>
<dbReference type="InterPro" id="IPR024096">
    <property type="entry name" value="NO_sig/Golgi_transp_ligand-bd"/>
</dbReference>
<dbReference type="GO" id="GO:0020037">
    <property type="term" value="F:heme binding"/>
    <property type="evidence" value="ECO:0007669"/>
    <property type="project" value="InterPro"/>
</dbReference>
<gene>
    <name evidence="2" type="ORF">TM5383_01137</name>
</gene>
<accession>A0A0P1GNT4</accession>
<dbReference type="STRING" id="340021.TM5383_01137"/>
<name>A0A0P1GNT4_9RHOB</name>
<protein>
    <submittedName>
        <fullName evidence="2">Heme NO binding protein</fullName>
    </submittedName>
</protein>
<dbReference type="SUPFAM" id="SSF111126">
    <property type="entry name" value="Ligand-binding domain in the NO signalling and Golgi transport"/>
    <property type="match status" value="1"/>
</dbReference>
<dbReference type="EMBL" id="CYSF01000006">
    <property type="protein sequence ID" value="CUH83933.1"/>
    <property type="molecule type" value="Genomic_DNA"/>
</dbReference>
<sequence length="248" mass="27299">MRLCLFLSFASGAVAQENGCGGMAQQNHGLINRVLQRFVRDRFGADVWRQIADDLGLVPPRFEPMLHYDVALTQRVLSEMQQISGKPREDLLGCIGAYLGGHPHMIAFQRLLRFGADDFDGFLRSLEDVPDRVALSIPGLNLPQIEVQRSHDVIRVVCVGQWPEYALALRGVVQAMAPQYGRHAMVEVVPVMQSGCAASVSRTDLLVRSQSCGGAGGVTAFPGRIYRHQGLAQRRPDQLPSVRRGASR</sequence>
<proteinExistence type="predicted"/>